<dbReference type="InterPro" id="IPR014756">
    <property type="entry name" value="Ig_E-set"/>
</dbReference>
<feature type="domain" description="AMP-activated protein kinase glycogen-binding" evidence="3">
    <location>
        <begin position="241"/>
        <end position="324"/>
    </location>
</feature>
<comment type="similarity">
    <text evidence="1">Belongs to the CRP1/MDG1 family.</text>
</comment>
<feature type="compositionally biased region" description="Low complexity" evidence="2">
    <location>
        <begin position="19"/>
        <end position="32"/>
    </location>
</feature>
<dbReference type="Gene3D" id="2.60.40.10">
    <property type="entry name" value="Immunoglobulins"/>
    <property type="match status" value="1"/>
</dbReference>
<dbReference type="InterPro" id="IPR050827">
    <property type="entry name" value="CRP1_MDG1_kinase"/>
</dbReference>
<dbReference type="Proteomes" id="UP000467700">
    <property type="component" value="Unassembled WGS sequence"/>
</dbReference>
<protein>
    <recommendedName>
        <fullName evidence="3">AMP-activated protein kinase glycogen-binding domain-containing protein</fullName>
    </recommendedName>
</protein>
<feature type="compositionally biased region" description="Low complexity" evidence="2">
    <location>
        <begin position="334"/>
        <end position="349"/>
    </location>
</feature>
<dbReference type="Pfam" id="PF16561">
    <property type="entry name" value="AMPK1_CBM"/>
    <property type="match status" value="1"/>
</dbReference>
<name>A0A8S0WA85_CYCAE</name>
<proteinExistence type="inferred from homology"/>
<feature type="region of interest" description="Disordered" evidence="2">
    <location>
        <begin position="358"/>
        <end position="396"/>
    </location>
</feature>
<keyword evidence="5" id="KW-1185">Reference proteome</keyword>
<dbReference type="InterPro" id="IPR013783">
    <property type="entry name" value="Ig-like_fold"/>
</dbReference>
<dbReference type="GO" id="GO:0005737">
    <property type="term" value="C:cytoplasm"/>
    <property type="evidence" value="ECO:0007669"/>
    <property type="project" value="TreeGrafter"/>
</dbReference>
<dbReference type="GO" id="GO:0007165">
    <property type="term" value="P:signal transduction"/>
    <property type="evidence" value="ECO:0007669"/>
    <property type="project" value="TreeGrafter"/>
</dbReference>
<dbReference type="CDD" id="cd02859">
    <property type="entry name" value="E_set_AMPKbeta_like_N"/>
    <property type="match status" value="1"/>
</dbReference>
<feature type="compositionally biased region" description="Polar residues" evidence="2">
    <location>
        <begin position="1"/>
        <end position="12"/>
    </location>
</feature>
<dbReference type="PANTHER" id="PTHR10343:SF81">
    <property type="entry name" value="CRUCIFORM DNA-RECOGNIZING PROTEIN 1-RELATED"/>
    <property type="match status" value="1"/>
</dbReference>
<dbReference type="EMBL" id="CACVBS010000037">
    <property type="protein sequence ID" value="CAA7262886.1"/>
    <property type="molecule type" value="Genomic_DNA"/>
</dbReference>
<feature type="compositionally biased region" description="Low complexity" evidence="2">
    <location>
        <begin position="374"/>
        <end position="387"/>
    </location>
</feature>
<dbReference type="OrthoDB" id="531008at2759"/>
<evidence type="ECO:0000313" key="4">
    <source>
        <dbReference type="EMBL" id="CAA7262886.1"/>
    </source>
</evidence>
<evidence type="ECO:0000313" key="5">
    <source>
        <dbReference type="Proteomes" id="UP000467700"/>
    </source>
</evidence>
<dbReference type="SUPFAM" id="SSF81296">
    <property type="entry name" value="E set domains"/>
    <property type="match status" value="1"/>
</dbReference>
<dbReference type="AlphaFoldDB" id="A0A8S0WA85"/>
<dbReference type="GO" id="GO:0019901">
    <property type="term" value="F:protein kinase binding"/>
    <property type="evidence" value="ECO:0007669"/>
    <property type="project" value="TreeGrafter"/>
</dbReference>
<feature type="compositionally biased region" description="Polar residues" evidence="2">
    <location>
        <begin position="152"/>
        <end position="165"/>
    </location>
</feature>
<accession>A0A8S0WA85</accession>
<gene>
    <name evidence="4" type="ORF">AAE3_LOCUS5092</name>
</gene>
<reference evidence="4 5" key="1">
    <citation type="submission" date="2020-01" db="EMBL/GenBank/DDBJ databases">
        <authorList>
            <person name="Gupta K D."/>
        </authorList>
    </citation>
    <scope>NUCLEOTIDE SEQUENCE [LARGE SCALE GENOMIC DNA]</scope>
</reference>
<organism evidence="4 5">
    <name type="scientific">Cyclocybe aegerita</name>
    <name type="common">Black poplar mushroom</name>
    <name type="synonym">Agrocybe aegerita</name>
    <dbReference type="NCBI Taxonomy" id="1973307"/>
    <lineage>
        <taxon>Eukaryota</taxon>
        <taxon>Fungi</taxon>
        <taxon>Dikarya</taxon>
        <taxon>Basidiomycota</taxon>
        <taxon>Agaricomycotina</taxon>
        <taxon>Agaricomycetes</taxon>
        <taxon>Agaricomycetidae</taxon>
        <taxon>Agaricales</taxon>
        <taxon>Agaricineae</taxon>
        <taxon>Bolbitiaceae</taxon>
        <taxon>Cyclocybe</taxon>
    </lineage>
</organism>
<comment type="caution">
    <text evidence="4">The sequence shown here is derived from an EMBL/GenBank/DDBJ whole genome shotgun (WGS) entry which is preliminary data.</text>
</comment>
<dbReference type="GO" id="GO:0005634">
    <property type="term" value="C:nucleus"/>
    <property type="evidence" value="ECO:0007669"/>
    <property type="project" value="TreeGrafter"/>
</dbReference>
<feature type="region of interest" description="Disordered" evidence="2">
    <location>
        <begin position="1"/>
        <end position="201"/>
    </location>
</feature>
<evidence type="ECO:0000256" key="2">
    <source>
        <dbReference type="SAM" id="MobiDB-lite"/>
    </source>
</evidence>
<dbReference type="InterPro" id="IPR032640">
    <property type="entry name" value="AMPK1_CBM"/>
</dbReference>
<feature type="region of interest" description="Disordered" evidence="2">
    <location>
        <begin position="334"/>
        <end position="353"/>
    </location>
</feature>
<evidence type="ECO:0000259" key="3">
    <source>
        <dbReference type="Pfam" id="PF16561"/>
    </source>
</evidence>
<dbReference type="GO" id="GO:0031588">
    <property type="term" value="C:nucleotide-activated protein kinase complex"/>
    <property type="evidence" value="ECO:0007669"/>
    <property type="project" value="TreeGrafter"/>
</dbReference>
<sequence>MGNSASNANNPNRGPALPPSSSVSNRTTSASPGPGNPHRSMRTKKKSLELPDLANLSITHQHAAARGRPAVPAKTASIPIPTQPQGPFNHYREAQAEPSPDPRTSRNLDSASDVYLAGQVIEPSTHQPFPPVSRAVHYHNASAGGAPRGRQQPMSNARHQAQVTRLQELYDRSHTPAAPPSSPATSADSSVRPGGSQRPGFVAETVRSSIPIALGKAAKLAEEAAASTAGPMKEDLLADPVPVKIVWKGGGRDVVLARAGDNEWKGRQPMERESPQSNTWSTTVSLRPGTHHIRFLIDGTWRVADDLPTAVDDQGSLANYVAVPLNYGFPPTVPTAAPTPTLPQQAQQAKKLIPGQSFWSADSSADGEGDVESTTDSSSTARKASSSDPKHAHTPQSAAQAAVVAYTQARWTNVLPLELIEAAREEEAYLAASAGQYEGGHERAEGDGVRARAEHPACTWPAETFG</sequence>
<evidence type="ECO:0000256" key="1">
    <source>
        <dbReference type="ARBA" id="ARBA00038216"/>
    </source>
</evidence>
<dbReference type="PANTHER" id="PTHR10343">
    <property type="entry name" value="5'-AMP-ACTIVATED PROTEIN KINASE , BETA SUBUNIT"/>
    <property type="match status" value="1"/>
</dbReference>